<dbReference type="InterPro" id="IPR013651">
    <property type="entry name" value="ATP-grasp_RimK-type"/>
</dbReference>
<protein>
    <recommendedName>
        <fullName evidence="1">Acylphosphatase</fullName>
    </recommendedName>
    <alternativeName>
        <fullName evidence="2">Acylphosphate phosphohydrolase</fullName>
    </alternativeName>
</protein>
<dbReference type="Gene3D" id="3.30.470.20">
    <property type="entry name" value="ATP-grasp fold, B domain"/>
    <property type="match status" value="2"/>
</dbReference>
<dbReference type="InterPro" id="IPR001792">
    <property type="entry name" value="Acylphosphatase-like_dom"/>
</dbReference>
<keyword evidence="3" id="KW-0067">ATP-binding</keyword>
<sequence>MEENRAEWLPHLTGEIVSDAHGNFLDAYVVALEGWRRGLTLRWHVKDSEKFKEMRTWSVDQPGQLFSLSSEERTHYFFRTRGDKVTNEAVDIGRDKEKTKQVLMSKGITMPEGKEFSEEASNEEVLEYAAKLGFPVVVKPTNGSFGKGVFTNITSAGELEHTLDFIRKDLNYPEIIVEHYIPGKEYRLYVVDHEVVGAMNRIPANVTGDGINSIQALIEIKNRERSLNPRLISCPILVNKEVEDFIARKGYTLDTVPDKGEYVPLLDKTNISIGGDPIDVFDTIPEYVKEAAVKALHAIPGLEHGAVDLIVHENTEEVYIIELNPTANLGGLLFPIEGKSRDIPKAIIDYYFPETSSKNTDQINTYFDYHDVLEPLQAKDAYSTTVTPCPQERLYTKKYTVSGNVLDIGYHRGLRKQAFERFLHGYIMTLEEGDIEIVVGGTDPEMVDDFKNAIWEDEERGQVYEVQVQETDQPIKVGFEIKTDLKTQIEELEMYRQELETIQYELKKLELERRKYHNSLSWKVTAPVRLVGSVKKMFRN</sequence>
<dbReference type="PROSITE" id="PS50975">
    <property type="entry name" value="ATP_GRASP"/>
    <property type="match status" value="1"/>
</dbReference>
<dbReference type="SUPFAM" id="SSF56059">
    <property type="entry name" value="Glutathione synthetase ATP-binding domain-like"/>
    <property type="match status" value="1"/>
</dbReference>
<keyword evidence="6" id="KW-0175">Coiled coil</keyword>
<keyword evidence="3" id="KW-0547">Nucleotide-binding</keyword>
<dbReference type="Pfam" id="PF00708">
    <property type="entry name" value="Acylphosphatase"/>
    <property type="match status" value="1"/>
</dbReference>
<accession>A0ABW4HUU5</accession>
<dbReference type="PANTHER" id="PTHR21621:SF0">
    <property type="entry name" value="BETA-CITRYLGLUTAMATE SYNTHASE B-RELATED"/>
    <property type="match status" value="1"/>
</dbReference>
<keyword evidence="10" id="KW-1185">Reference proteome</keyword>
<comment type="similarity">
    <text evidence="5">Belongs to the acylphosphatase family.</text>
</comment>
<name>A0ABW4HUU5_9BACI</name>
<evidence type="ECO:0000256" key="2">
    <source>
        <dbReference type="ARBA" id="ARBA00032904"/>
    </source>
</evidence>
<feature type="domain" description="ATP-grasp" evidence="7">
    <location>
        <begin position="100"/>
        <end position="352"/>
    </location>
</feature>
<proteinExistence type="inferred from homology"/>
<evidence type="ECO:0000259" key="7">
    <source>
        <dbReference type="PROSITE" id="PS50975"/>
    </source>
</evidence>
<evidence type="ECO:0000256" key="4">
    <source>
        <dbReference type="PROSITE-ProRule" id="PRU00520"/>
    </source>
</evidence>
<dbReference type="SUPFAM" id="SSF54975">
    <property type="entry name" value="Acylphosphatase/BLUF domain-like"/>
    <property type="match status" value="1"/>
</dbReference>
<comment type="caution">
    <text evidence="4">Lacks conserved residue(s) required for the propagation of feature annotation.</text>
</comment>
<dbReference type="PROSITE" id="PS51160">
    <property type="entry name" value="ACYLPHOSPHATASE_3"/>
    <property type="match status" value="1"/>
</dbReference>
<evidence type="ECO:0000313" key="9">
    <source>
        <dbReference type="EMBL" id="MFD1609358.1"/>
    </source>
</evidence>
<dbReference type="InterPro" id="IPR036046">
    <property type="entry name" value="Acylphosphatase-like_dom_sf"/>
</dbReference>
<keyword evidence="9" id="KW-0378">Hydrolase</keyword>
<dbReference type="PANTHER" id="PTHR21621">
    <property type="entry name" value="RIBOSOMAL PROTEIN S6 MODIFICATION PROTEIN"/>
    <property type="match status" value="1"/>
</dbReference>
<dbReference type="EMBL" id="JBHUDE010000155">
    <property type="protein sequence ID" value="MFD1609358.1"/>
    <property type="molecule type" value="Genomic_DNA"/>
</dbReference>
<feature type="coiled-coil region" evidence="6">
    <location>
        <begin position="482"/>
        <end position="519"/>
    </location>
</feature>
<comment type="caution">
    <text evidence="9">The sequence shown here is derived from an EMBL/GenBank/DDBJ whole genome shotgun (WGS) entry which is preliminary data.</text>
</comment>
<dbReference type="RefSeq" id="WP_379598787.1">
    <property type="nucleotide sequence ID" value="NZ_JBHUDE010000155.1"/>
</dbReference>
<dbReference type="Pfam" id="PF08443">
    <property type="entry name" value="RimK"/>
    <property type="match status" value="1"/>
</dbReference>
<gene>
    <name evidence="9" type="ORF">ACFSBH_17205</name>
</gene>
<dbReference type="Proteomes" id="UP001597221">
    <property type="component" value="Unassembled WGS sequence"/>
</dbReference>
<evidence type="ECO:0000256" key="1">
    <source>
        <dbReference type="ARBA" id="ARBA00015991"/>
    </source>
</evidence>
<evidence type="ECO:0000256" key="3">
    <source>
        <dbReference type="PROSITE-ProRule" id="PRU00409"/>
    </source>
</evidence>
<dbReference type="GO" id="GO:0003998">
    <property type="term" value="F:acylphosphatase activity"/>
    <property type="evidence" value="ECO:0007669"/>
    <property type="project" value="UniProtKB-EC"/>
</dbReference>
<evidence type="ECO:0000256" key="6">
    <source>
        <dbReference type="SAM" id="Coils"/>
    </source>
</evidence>
<dbReference type="InterPro" id="IPR011761">
    <property type="entry name" value="ATP-grasp"/>
</dbReference>
<organism evidence="9 10">
    <name type="scientific">Oceanobacillus luteolus</name>
    <dbReference type="NCBI Taxonomy" id="1274358"/>
    <lineage>
        <taxon>Bacteria</taxon>
        <taxon>Bacillati</taxon>
        <taxon>Bacillota</taxon>
        <taxon>Bacilli</taxon>
        <taxon>Bacillales</taxon>
        <taxon>Bacillaceae</taxon>
        <taxon>Oceanobacillus</taxon>
    </lineage>
</organism>
<feature type="domain" description="Acylphosphatase-like" evidence="8">
    <location>
        <begin position="396"/>
        <end position="483"/>
    </location>
</feature>
<reference evidence="10" key="1">
    <citation type="journal article" date="2019" name="Int. J. Syst. Evol. Microbiol.">
        <title>The Global Catalogue of Microorganisms (GCM) 10K type strain sequencing project: providing services to taxonomists for standard genome sequencing and annotation.</title>
        <authorList>
            <consortium name="The Broad Institute Genomics Platform"/>
            <consortium name="The Broad Institute Genome Sequencing Center for Infectious Disease"/>
            <person name="Wu L."/>
            <person name="Ma J."/>
        </authorList>
    </citation>
    <scope>NUCLEOTIDE SEQUENCE [LARGE SCALE GENOMIC DNA]</scope>
    <source>
        <strain evidence="10">CGMCC 1.12376</strain>
    </source>
</reference>
<evidence type="ECO:0000313" key="10">
    <source>
        <dbReference type="Proteomes" id="UP001597221"/>
    </source>
</evidence>
<evidence type="ECO:0000256" key="5">
    <source>
        <dbReference type="RuleBase" id="RU004168"/>
    </source>
</evidence>
<dbReference type="Gene3D" id="3.30.70.100">
    <property type="match status" value="1"/>
</dbReference>
<evidence type="ECO:0000259" key="8">
    <source>
        <dbReference type="PROSITE" id="PS51160"/>
    </source>
</evidence>